<sequence length="120" mass="13676">MASYNQRSGTIKRAAYASMALAAGPKRAWSRAVLCRVLWWGSSRLHGFPTRRRPRAFFHRRVRVADPKLREPSKADVLRRLVPGAKAMDLSRLLEETAHYIQYLRAQVLLMQNVVGSVSD</sequence>
<dbReference type="GO" id="GO:0006355">
    <property type="term" value="P:regulation of DNA-templated transcription"/>
    <property type="evidence" value="ECO:0007669"/>
    <property type="project" value="InterPro"/>
</dbReference>
<protein>
    <submittedName>
        <fullName evidence="4">Transcription factor IBH1-like</fullName>
    </submittedName>
</protein>
<name>A0A6I9QJC2_ELAGV</name>
<keyword evidence="1" id="KW-0805">Transcription regulation</keyword>
<dbReference type="PANTHER" id="PTHR33124">
    <property type="entry name" value="TRANSCRIPTION FACTOR IBH1-LIKE 1"/>
    <property type="match status" value="1"/>
</dbReference>
<keyword evidence="3" id="KW-1185">Reference proteome</keyword>
<gene>
    <name evidence="4" type="primary">LOC105036332</name>
</gene>
<accession>A0A6I9QJC2</accession>
<reference evidence="4" key="1">
    <citation type="submission" date="2025-08" db="UniProtKB">
        <authorList>
            <consortium name="RefSeq"/>
        </authorList>
    </citation>
    <scope>IDENTIFICATION</scope>
</reference>
<evidence type="ECO:0000313" key="3">
    <source>
        <dbReference type="Proteomes" id="UP000504607"/>
    </source>
</evidence>
<proteinExistence type="predicted"/>
<organism evidence="3 4">
    <name type="scientific">Elaeis guineensis var. tenera</name>
    <name type="common">Oil palm</name>
    <dbReference type="NCBI Taxonomy" id="51953"/>
    <lineage>
        <taxon>Eukaryota</taxon>
        <taxon>Viridiplantae</taxon>
        <taxon>Streptophyta</taxon>
        <taxon>Embryophyta</taxon>
        <taxon>Tracheophyta</taxon>
        <taxon>Spermatophyta</taxon>
        <taxon>Magnoliopsida</taxon>
        <taxon>Liliopsida</taxon>
        <taxon>Arecaceae</taxon>
        <taxon>Arecoideae</taxon>
        <taxon>Cocoseae</taxon>
        <taxon>Elaeidinae</taxon>
        <taxon>Elaeis</taxon>
    </lineage>
</organism>
<dbReference type="RefSeq" id="XP_010910407.1">
    <property type="nucleotide sequence ID" value="XM_010912105.1"/>
</dbReference>
<evidence type="ECO:0000313" key="4">
    <source>
        <dbReference type="RefSeq" id="XP_010910407.1"/>
    </source>
</evidence>
<dbReference type="OrthoDB" id="786845at2759"/>
<keyword evidence="2" id="KW-0804">Transcription</keyword>
<dbReference type="InterPro" id="IPR044660">
    <property type="entry name" value="IBH1-like"/>
</dbReference>
<dbReference type="AlphaFoldDB" id="A0A6I9QJC2"/>
<dbReference type="PANTHER" id="PTHR33124:SF40">
    <property type="entry name" value="TRANSCRIPTION FACTOR IBH1"/>
    <property type="match status" value="1"/>
</dbReference>
<evidence type="ECO:0000256" key="2">
    <source>
        <dbReference type="ARBA" id="ARBA00023163"/>
    </source>
</evidence>
<dbReference type="Proteomes" id="UP000504607">
    <property type="component" value="Unplaced"/>
</dbReference>
<evidence type="ECO:0000256" key="1">
    <source>
        <dbReference type="ARBA" id="ARBA00023015"/>
    </source>
</evidence>
<dbReference type="InParanoid" id="A0A6I9QJC2"/>